<comment type="caution">
    <text evidence="1">The sequence shown here is derived from an EMBL/GenBank/DDBJ whole genome shotgun (WGS) entry which is preliminary data.</text>
</comment>
<evidence type="ECO:0000313" key="1">
    <source>
        <dbReference type="EMBL" id="MFC7218862.1"/>
    </source>
</evidence>
<reference evidence="2" key="1">
    <citation type="journal article" date="2019" name="Int. J. Syst. Evol. Microbiol.">
        <title>The Global Catalogue of Microorganisms (GCM) 10K type strain sequencing project: providing services to taxonomists for standard genome sequencing and annotation.</title>
        <authorList>
            <consortium name="The Broad Institute Genomics Platform"/>
            <consortium name="The Broad Institute Genome Sequencing Center for Infectious Disease"/>
            <person name="Wu L."/>
            <person name="Ma J."/>
        </authorList>
    </citation>
    <scope>NUCLEOTIDE SEQUENCE [LARGE SCALE GENOMIC DNA]</scope>
    <source>
        <strain evidence="2">CGMCC 1.13681</strain>
    </source>
</reference>
<dbReference type="Pfam" id="PF14390">
    <property type="entry name" value="DUF4420"/>
    <property type="match status" value="1"/>
</dbReference>
<gene>
    <name evidence="1" type="ORF">ACFQLX_11890</name>
</gene>
<name>A0ABW2GJ22_9ACTN</name>
<evidence type="ECO:0000313" key="2">
    <source>
        <dbReference type="Proteomes" id="UP001596413"/>
    </source>
</evidence>
<protein>
    <submittedName>
        <fullName evidence="1">PD-(D/E)XK motif protein</fullName>
    </submittedName>
</protein>
<dbReference type="InterPro" id="IPR025534">
    <property type="entry name" value="DUF4420"/>
</dbReference>
<sequence length="328" mass="35695">MPEQSFTGVAWSTVEEQLAQGMGVRYPLSAGPGVGDGPEVVYNVEGGRTGISLLVGLERTEQPPRSPLSAVRVEAVSFEGHRMARFSTPRPELLRDFHDLLMAVAGRILVEGRSLQHAFDLTVHAWAALLSRPRSMSAQRRLGLHGELAVMRSLAEREGWPAAVAAWVGPFGEEHDFALVDCDLEVKTTSSERRFHTIDGVGQLQESPGRPLWFVSAQATRGGRGGRTLLESVESVREAVAAADIRSLTPLEEALRSAGWDADQPDDERWTIRDEPLVLRATSMPRLTLDLLPTSHTGRITAVTYDVDVTGAEPATDCPVALSPLRLP</sequence>
<dbReference type="RefSeq" id="WP_386414334.1">
    <property type="nucleotide sequence ID" value="NZ_JBHSZO010000015.1"/>
</dbReference>
<dbReference type="Proteomes" id="UP001596413">
    <property type="component" value="Unassembled WGS sequence"/>
</dbReference>
<keyword evidence="2" id="KW-1185">Reference proteome</keyword>
<proteinExistence type="predicted"/>
<dbReference type="EMBL" id="JBHSZO010000015">
    <property type="protein sequence ID" value="MFC7218862.1"/>
    <property type="molecule type" value="Genomic_DNA"/>
</dbReference>
<accession>A0ABW2GJ22</accession>
<organism evidence="1 2">
    <name type="scientific">Streptomyces polyrhachis</name>
    <dbReference type="NCBI Taxonomy" id="1282885"/>
    <lineage>
        <taxon>Bacteria</taxon>
        <taxon>Bacillati</taxon>
        <taxon>Actinomycetota</taxon>
        <taxon>Actinomycetes</taxon>
        <taxon>Kitasatosporales</taxon>
        <taxon>Streptomycetaceae</taxon>
        <taxon>Streptomyces</taxon>
    </lineage>
</organism>